<evidence type="ECO:0000256" key="1">
    <source>
        <dbReference type="SAM" id="MobiDB-lite"/>
    </source>
</evidence>
<evidence type="ECO:0000313" key="2">
    <source>
        <dbReference type="EMBL" id="VDK58166.1"/>
    </source>
</evidence>
<protein>
    <submittedName>
        <fullName evidence="4">SPT6_acidic domain-containing protein</fullName>
    </submittedName>
</protein>
<dbReference type="AlphaFoldDB" id="A0A183DFA0"/>
<reference evidence="4" key="1">
    <citation type="submission" date="2016-06" db="UniProtKB">
        <authorList>
            <consortium name="WormBaseParasite"/>
        </authorList>
    </citation>
    <scope>IDENTIFICATION</scope>
</reference>
<name>A0A183DFA0_9BILA</name>
<reference evidence="2 3" key="2">
    <citation type="submission" date="2018-11" db="EMBL/GenBank/DDBJ databases">
        <authorList>
            <consortium name="Pathogen Informatics"/>
        </authorList>
    </citation>
    <scope>NUCLEOTIDE SEQUENCE [LARGE SCALE GENOMIC DNA]</scope>
</reference>
<sequence>MEKLTAPDTGALSDEDNERSGNEDLPSVGSASDEDEDEEEDDSNDSEDERITEERLARTYIKPGARDRAHKRNKW</sequence>
<gene>
    <name evidence="2" type="ORF">GPUH_LOCUS7390</name>
</gene>
<feature type="region of interest" description="Disordered" evidence="1">
    <location>
        <begin position="1"/>
        <end position="75"/>
    </location>
</feature>
<dbReference type="Proteomes" id="UP000271098">
    <property type="component" value="Unassembled WGS sequence"/>
</dbReference>
<proteinExistence type="predicted"/>
<organism evidence="4">
    <name type="scientific">Gongylonema pulchrum</name>
    <dbReference type="NCBI Taxonomy" id="637853"/>
    <lineage>
        <taxon>Eukaryota</taxon>
        <taxon>Metazoa</taxon>
        <taxon>Ecdysozoa</taxon>
        <taxon>Nematoda</taxon>
        <taxon>Chromadorea</taxon>
        <taxon>Rhabditida</taxon>
        <taxon>Spirurina</taxon>
        <taxon>Spiruromorpha</taxon>
        <taxon>Spiruroidea</taxon>
        <taxon>Gongylonematidae</taxon>
        <taxon>Gongylonema</taxon>
    </lineage>
</organism>
<keyword evidence="3" id="KW-1185">Reference proteome</keyword>
<evidence type="ECO:0000313" key="4">
    <source>
        <dbReference type="WBParaSite" id="GPUH_0000740001-mRNA-1"/>
    </source>
</evidence>
<evidence type="ECO:0000313" key="3">
    <source>
        <dbReference type="Proteomes" id="UP000271098"/>
    </source>
</evidence>
<dbReference type="EMBL" id="UYRT01019039">
    <property type="protein sequence ID" value="VDK58166.1"/>
    <property type="molecule type" value="Genomic_DNA"/>
</dbReference>
<dbReference type="WBParaSite" id="GPUH_0000740001-mRNA-1">
    <property type="protein sequence ID" value="GPUH_0000740001-mRNA-1"/>
    <property type="gene ID" value="GPUH_0000740001"/>
</dbReference>
<accession>A0A183DFA0</accession>
<feature type="compositionally biased region" description="Acidic residues" evidence="1">
    <location>
        <begin position="32"/>
        <end position="51"/>
    </location>
</feature>